<name>A0ABX6EUR5_KLUMA</name>
<keyword evidence="3" id="KW-1185">Reference proteome</keyword>
<feature type="compositionally biased region" description="Basic and acidic residues" evidence="1">
    <location>
        <begin position="22"/>
        <end position="32"/>
    </location>
</feature>
<feature type="compositionally biased region" description="Basic and acidic residues" evidence="1">
    <location>
        <begin position="43"/>
        <end position="60"/>
    </location>
</feature>
<dbReference type="Proteomes" id="UP000422736">
    <property type="component" value="Chromosome 4"/>
</dbReference>
<accession>A0ABX6EUR5</accession>
<dbReference type="EMBL" id="CP015057">
    <property type="protein sequence ID" value="QGN15971.1"/>
    <property type="molecule type" value="Genomic_DNA"/>
</dbReference>
<gene>
    <name evidence="2" type="ORF">FIM1_2669</name>
</gene>
<sequence length="282" mass="31488">MAKKRLTKSKSLSKSGSCAGAETREEKEKDISAAKSKKHLNSPKREKNRAPKLNECKPLSDKVNVSGTATTSGGKDSIVWRELHFNNDSPTQASLESPFVFKEATKSPRSSVCDMQLNAMFETTTQNKGAFMHATLSSKSMRNDSYVSTMSRRPSRVSSFTSYSSIDNGYEVTYSPMQAFEEAQSPRIVGRDLDLEIEQDQIAFPALSLNERTLLRLKVANLLNFCENGAKKSNETIIGDKPNAARGWDNVPSCCMEYSLQNNNKYPPNEVYEIRELAMKLK</sequence>
<organism evidence="2 3">
    <name type="scientific">Kluyveromyces marxianus</name>
    <name type="common">Yeast</name>
    <name type="synonym">Candida kefyr</name>
    <dbReference type="NCBI Taxonomy" id="4911"/>
    <lineage>
        <taxon>Eukaryota</taxon>
        <taxon>Fungi</taxon>
        <taxon>Dikarya</taxon>
        <taxon>Ascomycota</taxon>
        <taxon>Saccharomycotina</taxon>
        <taxon>Saccharomycetes</taxon>
        <taxon>Saccharomycetales</taxon>
        <taxon>Saccharomycetaceae</taxon>
        <taxon>Kluyveromyces</taxon>
    </lineage>
</organism>
<reference evidence="2 3" key="1">
    <citation type="submission" date="2016-03" db="EMBL/GenBank/DDBJ databases">
        <title>How can Kluyveromyces marxianus grow so fast - potential evolutionary course in Saccharomyces Complex revealed by comparative genomics.</title>
        <authorList>
            <person name="Mo W."/>
            <person name="Lu W."/>
            <person name="Yang X."/>
            <person name="Qi J."/>
            <person name="Lv H."/>
        </authorList>
    </citation>
    <scope>NUCLEOTIDE SEQUENCE [LARGE SCALE GENOMIC DNA]</scope>
    <source>
        <strain evidence="2 3">FIM1</strain>
    </source>
</reference>
<protein>
    <submittedName>
        <fullName evidence="2">Solute carrier family 2</fullName>
    </submittedName>
</protein>
<evidence type="ECO:0000313" key="2">
    <source>
        <dbReference type="EMBL" id="QGN15971.1"/>
    </source>
</evidence>
<reference evidence="2 3" key="2">
    <citation type="submission" date="2019-11" db="EMBL/GenBank/DDBJ databases">
        <authorList>
            <person name="Lu H."/>
        </authorList>
    </citation>
    <scope>NUCLEOTIDE SEQUENCE [LARGE SCALE GENOMIC DNA]</scope>
    <source>
        <strain evidence="2 3">FIM1</strain>
    </source>
</reference>
<feature type="compositionally biased region" description="Polar residues" evidence="1">
    <location>
        <begin position="63"/>
        <end position="73"/>
    </location>
</feature>
<evidence type="ECO:0000313" key="3">
    <source>
        <dbReference type="Proteomes" id="UP000422736"/>
    </source>
</evidence>
<evidence type="ECO:0000256" key="1">
    <source>
        <dbReference type="SAM" id="MobiDB-lite"/>
    </source>
</evidence>
<proteinExistence type="predicted"/>
<feature type="region of interest" description="Disordered" evidence="1">
    <location>
        <begin position="1"/>
        <end position="73"/>
    </location>
</feature>